<comment type="pathway">
    <text evidence="1">Protein modification; protein ubiquitination.</text>
</comment>
<evidence type="ECO:0000256" key="2">
    <source>
        <dbReference type="ARBA" id="ARBA00022679"/>
    </source>
</evidence>
<evidence type="ECO:0000256" key="7">
    <source>
        <dbReference type="ARBA" id="ARBA00022833"/>
    </source>
</evidence>
<evidence type="ECO:0000256" key="3">
    <source>
        <dbReference type="ARBA" id="ARBA00022723"/>
    </source>
</evidence>
<keyword evidence="5" id="KW-0863">Zinc-finger</keyword>
<name>A0A974DAF8_XENLA</name>
<dbReference type="CDD" id="cd20354">
    <property type="entry name" value="Rcat_RBR_RNF14"/>
    <property type="match status" value="1"/>
</dbReference>
<dbReference type="Pfam" id="PF22191">
    <property type="entry name" value="IBR_1"/>
    <property type="match status" value="1"/>
</dbReference>
<dbReference type="PROSITE" id="PS51873">
    <property type="entry name" value="TRIAD"/>
    <property type="match status" value="1"/>
</dbReference>
<keyword evidence="7" id="KW-0862">Zinc</keyword>
<dbReference type="Proteomes" id="UP000694892">
    <property type="component" value="Chromosome 3S"/>
</dbReference>
<gene>
    <name evidence="9" type="ORF">XELAEV_18021473mg</name>
</gene>
<dbReference type="EMBL" id="CM004471">
    <property type="protein sequence ID" value="OCT87775.1"/>
    <property type="molecule type" value="Genomic_DNA"/>
</dbReference>
<keyword evidence="6" id="KW-0833">Ubl conjugation pathway</keyword>
<feature type="domain" description="RING-type" evidence="8">
    <location>
        <begin position="1"/>
        <end position="97"/>
    </location>
</feature>
<keyword evidence="3" id="KW-0479">Metal-binding</keyword>
<evidence type="ECO:0000256" key="4">
    <source>
        <dbReference type="ARBA" id="ARBA00022737"/>
    </source>
</evidence>
<dbReference type="AlphaFoldDB" id="A0A974DAF8"/>
<dbReference type="Gene3D" id="1.20.120.1750">
    <property type="match status" value="1"/>
</dbReference>
<accession>A0A974DAF8</accession>
<evidence type="ECO:0000313" key="10">
    <source>
        <dbReference type="Proteomes" id="UP000694892"/>
    </source>
</evidence>
<evidence type="ECO:0000259" key="8">
    <source>
        <dbReference type="PROSITE" id="PS51873"/>
    </source>
</evidence>
<sequence>MRDEYLEADEAGKKLLEKRYGKNVIIKAIEMKSSKWLNTNTKQCPSCRANVQKVDGCNQMCCARCKQNFCWRCFSVLSKEDPYQHFHNRSSPCYNNCLKVLRKTKRFECHSTGDLHSRRQFGEISCPKEEEICHRATNLPKSERVT</sequence>
<organism evidence="9 10">
    <name type="scientific">Xenopus laevis</name>
    <name type="common">African clawed frog</name>
    <dbReference type="NCBI Taxonomy" id="8355"/>
    <lineage>
        <taxon>Eukaryota</taxon>
        <taxon>Metazoa</taxon>
        <taxon>Chordata</taxon>
        <taxon>Craniata</taxon>
        <taxon>Vertebrata</taxon>
        <taxon>Euteleostomi</taxon>
        <taxon>Amphibia</taxon>
        <taxon>Batrachia</taxon>
        <taxon>Anura</taxon>
        <taxon>Pipoidea</taxon>
        <taxon>Pipidae</taxon>
        <taxon>Xenopodinae</taxon>
        <taxon>Xenopus</taxon>
        <taxon>Xenopus</taxon>
    </lineage>
</organism>
<dbReference type="GO" id="GO:0016740">
    <property type="term" value="F:transferase activity"/>
    <property type="evidence" value="ECO:0007669"/>
    <property type="project" value="UniProtKB-KW"/>
</dbReference>
<reference evidence="10" key="1">
    <citation type="journal article" date="2016" name="Nature">
        <title>Genome evolution in the allotetraploid frog Xenopus laevis.</title>
        <authorList>
            <person name="Session A.M."/>
            <person name="Uno Y."/>
            <person name="Kwon T."/>
            <person name="Chapman J.A."/>
            <person name="Toyoda A."/>
            <person name="Takahashi S."/>
            <person name="Fukui A."/>
            <person name="Hikosaka A."/>
            <person name="Suzuki A."/>
            <person name="Kondo M."/>
            <person name="van Heeringen S.J."/>
            <person name="Quigley I."/>
            <person name="Heinz S."/>
            <person name="Ogino H."/>
            <person name="Ochi H."/>
            <person name="Hellsten U."/>
            <person name="Lyons J.B."/>
            <person name="Simakov O."/>
            <person name="Putnam N."/>
            <person name="Stites J."/>
            <person name="Kuroki Y."/>
            <person name="Tanaka T."/>
            <person name="Michiue T."/>
            <person name="Watanabe M."/>
            <person name="Bogdanovic O."/>
            <person name="Lister R."/>
            <person name="Georgiou G."/>
            <person name="Paranjpe S.S."/>
            <person name="van Kruijsbergen I."/>
            <person name="Shu S."/>
            <person name="Carlson J."/>
            <person name="Kinoshita T."/>
            <person name="Ohta Y."/>
            <person name="Mawaribuchi S."/>
            <person name="Jenkins J."/>
            <person name="Grimwood J."/>
            <person name="Schmutz J."/>
            <person name="Mitros T."/>
            <person name="Mozaffari S.V."/>
            <person name="Suzuki Y."/>
            <person name="Haramoto Y."/>
            <person name="Yamamoto T.S."/>
            <person name="Takagi C."/>
            <person name="Heald R."/>
            <person name="Miller K."/>
            <person name="Haudenschild C."/>
            <person name="Kitzman J."/>
            <person name="Nakayama T."/>
            <person name="Izutsu Y."/>
            <person name="Robert J."/>
            <person name="Fortriede J."/>
            <person name="Burns K."/>
            <person name="Lotay V."/>
            <person name="Karimi K."/>
            <person name="Yasuoka Y."/>
            <person name="Dichmann D.S."/>
            <person name="Flajnik M.F."/>
            <person name="Houston D.W."/>
            <person name="Shendure J."/>
            <person name="DuPasquier L."/>
            <person name="Vize P.D."/>
            <person name="Zorn A.M."/>
            <person name="Ito M."/>
            <person name="Marcotte E.M."/>
            <person name="Wallingford J.B."/>
            <person name="Ito Y."/>
            <person name="Asashima M."/>
            <person name="Ueno N."/>
            <person name="Matsuda Y."/>
            <person name="Veenstra G.J."/>
            <person name="Fujiyama A."/>
            <person name="Harland R.M."/>
            <person name="Taira M."/>
            <person name="Rokhsar D.S."/>
        </authorList>
    </citation>
    <scope>NUCLEOTIDE SEQUENCE [LARGE SCALE GENOMIC DNA]</scope>
    <source>
        <strain evidence="10">J</strain>
    </source>
</reference>
<evidence type="ECO:0000313" key="9">
    <source>
        <dbReference type="EMBL" id="OCT87775.1"/>
    </source>
</evidence>
<evidence type="ECO:0000256" key="6">
    <source>
        <dbReference type="ARBA" id="ARBA00022786"/>
    </source>
</evidence>
<dbReference type="GO" id="GO:0008270">
    <property type="term" value="F:zinc ion binding"/>
    <property type="evidence" value="ECO:0007669"/>
    <property type="project" value="UniProtKB-KW"/>
</dbReference>
<dbReference type="SUPFAM" id="SSF57850">
    <property type="entry name" value="RING/U-box"/>
    <property type="match status" value="1"/>
</dbReference>
<keyword evidence="2" id="KW-0808">Transferase</keyword>
<evidence type="ECO:0000256" key="5">
    <source>
        <dbReference type="ARBA" id="ARBA00022771"/>
    </source>
</evidence>
<proteinExistence type="predicted"/>
<dbReference type="OMA" id="EICHRAT"/>
<keyword evidence="4" id="KW-0677">Repeat</keyword>
<evidence type="ECO:0000256" key="1">
    <source>
        <dbReference type="ARBA" id="ARBA00004906"/>
    </source>
</evidence>
<dbReference type="InterPro" id="IPR047548">
    <property type="entry name" value="Rcat_RBR_RNF14"/>
</dbReference>
<dbReference type="InterPro" id="IPR044066">
    <property type="entry name" value="TRIAD_supradom"/>
</dbReference>
<protein>
    <recommendedName>
        <fullName evidence="8">RING-type domain-containing protein</fullName>
    </recommendedName>
</protein>